<dbReference type="PROSITE" id="PS00624">
    <property type="entry name" value="GMC_OXRED_2"/>
    <property type="match status" value="1"/>
</dbReference>
<dbReference type="Proteomes" id="UP000676336">
    <property type="component" value="Unassembled WGS sequence"/>
</dbReference>
<evidence type="ECO:0000313" key="12">
    <source>
        <dbReference type="EMBL" id="CAF3797405.1"/>
    </source>
</evidence>
<dbReference type="InterPro" id="IPR000172">
    <property type="entry name" value="GMC_OxRdtase_N"/>
</dbReference>
<name>A0A815P4R5_9BILA</name>
<keyword evidence="3" id="KW-0285">Flavoprotein</keyword>
<feature type="binding site" evidence="5">
    <location>
        <position position="480"/>
    </location>
    <ligand>
        <name>FAD</name>
        <dbReference type="ChEBI" id="CHEBI:57692"/>
    </ligand>
</feature>
<dbReference type="OrthoDB" id="269227at2759"/>
<gene>
    <name evidence="12" type="ORF">BYL167_LOCUS2799</name>
    <name evidence="7" type="ORF">CJN711_LOCUS17767</name>
    <name evidence="14" type="ORF">GIL414_LOCUS16687</name>
    <name evidence="8" type="ORF">KQP761_LOCUS11675</name>
    <name evidence="10" type="ORF">MBJ925_LOCUS34485</name>
    <name evidence="15" type="ORF">OVN521_LOCUS24448</name>
    <name evidence="13" type="ORF">SMN809_LOCUS4506</name>
    <name evidence="16" type="ORF">UXM345_LOCUS30105</name>
    <name evidence="9" type="ORF">WKI299_LOCUS14341</name>
    <name evidence="11" type="ORF">XDN619_LOCUS36966</name>
</gene>
<dbReference type="EMBL" id="CAJOBJ010007690">
    <property type="protein sequence ID" value="CAF4092590.1"/>
    <property type="molecule type" value="Genomic_DNA"/>
</dbReference>
<dbReference type="Proteomes" id="UP000681720">
    <property type="component" value="Unassembled WGS sequence"/>
</dbReference>
<organism evidence="8 17">
    <name type="scientific">Rotaria magnacalcarata</name>
    <dbReference type="NCBI Taxonomy" id="392030"/>
    <lineage>
        <taxon>Eukaryota</taxon>
        <taxon>Metazoa</taxon>
        <taxon>Spiralia</taxon>
        <taxon>Gnathifera</taxon>
        <taxon>Rotifera</taxon>
        <taxon>Eurotatoria</taxon>
        <taxon>Bdelloidea</taxon>
        <taxon>Philodinida</taxon>
        <taxon>Philodinidae</taxon>
        <taxon>Rotaria</taxon>
    </lineage>
</organism>
<comment type="cofactor">
    <cofactor evidence="1 5">
        <name>FAD</name>
        <dbReference type="ChEBI" id="CHEBI:57692"/>
    </cofactor>
</comment>
<evidence type="ECO:0000313" key="17">
    <source>
        <dbReference type="Proteomes" id="UP000663834"/>
    </source>
</evidence>
<dbReference type="Proteomes" id="UP000663855">
    <property type="component" value="Unassembled WGS sequence"/>
</dbReference>
<evidence type="ECO:0000256" key="2">
    <source>
        <dbReference type="ARBA" id="ARBA00010790"/>
    </source>
</evidence>
<dbReference type="Proteomes" id="UP000663824">
    <property type="component" value="Unassembled WGS sequence"/>
</dbReference>
<dbReference type="Proteomes" id="UP000663887">
    <property type="component" value="Unassembled WGS sequence"/>
</dbReference>
<protein>
    <recommendedName>
        <fullName evidence="6">Glucose-methanol-choline oxidoreductase N-terminal domain-containing protein</fullName>
    </recommendedName>
</protein>
<comment type="caution">
    <text evidence="8">The sequence shown here is derived from an EMBL/GenBank/DDBJ whole genome shotgun (WGS) entry which is preliminary data.</text>
</comment>
<evidence type="ECO:0000256" key="5">
    <source>
        <dbReference type="PIRSR" id="PIRSR000137-2"/>
    </source>
</evidence>
<dbReference type="GO" id="GO:0050660">
    <property type="term" value="F:flavin adenine dinucleotide binding"/>
    <property type="evidence" value="ECO:0007669"/>
    <property type="project" value="InterPro"/>
</dbReference>
<sequence length="513" mass="56799">MAMLSSPVQVIVVDFVIVGGGSAGCILAARLAEYGFEILLISSGSNDTSNPLMREQSEFDRLKTTLFYKHYLPTDSSLNLNNRNLDVTVWNTLGGSSVNSGGMERMMANDWNFFVDATGDRSFNYENMSRYYKIVENYTSTNSLGVSNVHGNRGPIKITEAHDIEFEDVWKNVAHELNEIFSDDLADTVDHGLSFEASSFTNGFRSWSGDAYLTPAIAKYPNLKVMTSATAIKFNLNETTKHIDSVLFVSSDGFFYGVARKEYILSAGAFYSPHLLMLSGIGDPDILQKNQITVKHELRQVGKNLMDNGAIIMQYQAENLPINQSIPVGLVNTQSPTTSLNPDIFFILKMNKQAKQLFVVIFNATPKSAIGSISLHNANPLTPPKISLNYFEDKEDLQTFINGINYVRKFMSTNALDKFDPIIEILPGLKETDLGTYITDTLTPSYHFIGTCCMGQNAQNSVVDNNFKVHGIKNLRIVDGSVFPAGFASKAGPCLTIYALAEKVVDLLRKEHL</sequence>
<dbReference type="EMBL" id="CAJOBF010007715">
    <property type="protein sequence ID" value="CAF4239594.1"/>
    <property type="molecule type" value="Genomic_DNA"/>
</dbReference>
<dbReference type="EMBL" id="CAJNOV010008288">
    <property type="protein sequence ID" value="CAF1317686.1"/>
    <property type="molecule type" value="Genomic_DNA"/>
</dbReference>
<evidence type="ECO:0000313" key="18">
    <source>
        <dbReference type="Proteomes" id="UP000663866"/>
    </source>
</evidence>
<dbReference type="AlphaFoldDB" id="A0A815P4R5"/>
<accession>A0A815P4R5</accession>
<keyword evidence="18" id="KW-1185">Reference proteome</keyword>
<dbReference type="GO" id="GO:0016614">
    <property type="term" value="F:oxidoreductase activity, acting on CH-OH group of donors"/>
    <property type="evidence" value="ECO:0007669"/>
    <property type="project" value="InterPro"/>
</dbReference>
<dbReference type="Gene3D" id="3.50.50.60">
    <property type="entry name" value="FAD/NAD(P)-binding domain"/>
    <property type="match status" value="1"/>
</dbReference>
<dbReference type="Proteomes" id="UP000663856">
    <property type="component" value="Unassembled WGS sequence"/>
</dbReference>
<evidence type="ECO:0000313" key="15">
    <source>
        <dbReference type="EMBL" id="CAF4166502.1"/>
    </source>
</evidence>
<dbReference type="EMBL" id="CAJOBG010005810">
    <property type="protein sequence ID" value="CAF4166502.1"/>
    <property type="molecule type" value="Genomic_DNA"/>
</dbReference>
<dbReference type="EMBL" id="CAJNRF010005575">
    <property type="protein sequence ID" value="CAF2072061.1"/>
    <property type="molecule type" value="Genomic_DNA"/>
</dbReference>
<evidence type="ECO:0000256" key="1">
    <source>
        <dbReference type="ARBA" id="ARBA00001974"/>
    </source>
</evidence>
<feature type="domain" description="Glucose-methanol-choline oxidoreductase N-terminal" evidence="6">
    <location>
        <begin position="268"/>
        <end position="282"/>
    </location>
</feature>
<evidence type="ECO:0000256" key="3">
    <source>
        <dbReference type="ARBA" id="ARBA00022630"/>
    </source>
</evidence>
<dbReference type="Gene3D" id="3.30.560.10">
    <property type="entry name" value="Glucose Oxidase, domain 3"/>
    <property type="match status" value="1"/>
</dbReference>
<reference evidence="8" key="1">
    <citation type="submission" date="2021-02" db="EMBL/GenBank/DDBJ databases">
        <authorList>
            <person name="Nowell W R."/>
        </authorList>
    </citation>
    <scope>NUCLEOTIDE SEQUENCE</scope>
</reference>
<dbReference type="EMBL" id="CAJNOW010005221">
    <property type="protein sequence ID" value="CAF1444212.1"/>
    <property type="molecule type" value="Genomic_DNA"/>
</dbReference>
<dbReference type="Proteomes" id="UP000663834">
    <property type="component" value="Unassembled WGS sequence"/>
</dbReference>
<dbReference type="Pfam" id="PF00732">
    <property type="entry name" value="GMC_oxred_N"/>
    <property type="match status" value="1"/>
</dbReference>
<dbReference type="PANTHER" id="PTHR11552:SF147">
    <property type="entry name" value="CHOLINE DEHYDROGENASE, MITOCHONDRIAL"/>
    <property type="match status" value="1"/>
</dbReference>
<evidence type="ECO:0000313" key="10">
    <source>
        <dbReference type="EMBL" id="CAF2183462.1"/>
    </source>
</evidence>
<dbReference type="EMBL" id="CAJOBI010001048">
    <property type="protein sequence ID" value="CAF3860321.1"/>
    <property type="molecule type" value="Genomic_DNA"/>
</dbReference>
<dbReference type="Proteomes" id="UP000663842">
    <property type="component" value="Unassembled WGS sequence"/>
</dbReference>
<proteinExistence type="inferred from homology"/>
<dbReference type="EMBL" id="CAJOBH010000508">
    <property type="protein sequence ID" value="CAF3797405.1"/>
    <property type="molecule type" value="Genomic_DNA"/>
</dbReference>
<dbReference type="Proteomes" id="UP000663866">
    <property type="component" value="Unassembled WGS sequence"/>
</dbReference>
<evidence type="ECO:0000313" key="7">
    <source>
        <dbReference type="EMBL" id="CAF1317686.1"/>
    </source>
</evidence>
<evidence type="ECO:0000313" key="14">
    <source>
        <dbReference type="EMBL" id="CAF4092590.1"/>
    </source>
</evidence>
<evidence type="ECO:0000313" key="13">
    <source>
        <dbReference type="EMBL" id="CAF3860321.1"/>
    </source>
</evidence>
<dbReference type="EMBL" id="CAJNRE010018898">
    <property type="protein sequence ID" value="CAF2183462.1"/>
    <property type="molecule type" value="Genomic_DNA"/>
</dbReference>
<evidence type="ECO:0000256" key="4">
    <source>
        <dbReference type="ARBA" id="ARBA00022827"/>
    </source>
</evidence>
<dbReference type="InterPro" id="IPR012132">
    <property type="entry name" value="GMC_OxRdtase"/>
</dbReference>
<dbReference type="InterPro" id="IPR007867">
    <property type="entry name" value="GMC_OxRtase_C"/>
</dbReference>
<evidence type="ECO:0000313" key="11">
    <source>
        <dbReference type="EMBL" id="CAF2269147.1"/>
    </source>
</evidence>
<dbReference type="Pfam" id="PF05199">
    <property type="entry name" value="GMC_oxred_C"/>
    <property type="match status" value="1"/>
</dbReference>
<comment type="similarity">
    <text evidence="2">Belongs to the GMC oxidoreductase family.</text>
</comment>
<evidence type="ECO:0000313" key="16">
    <source>
        <dbReference type="EMBL" id="CAF4239594.1"/>
    </source>
</evidence>
<evidence type="ECO:0000313" key="8">
    <source>
        <dbReference type="EMBL" id="CAF1444212.1"/>
    </source>
</evidence>
<dbReference type="Proteomes" id="UP000681967">
    <property type="component" value="Unassembled WGS sequence"/>
</dbReference>
<dbReference type="PIRSF" id="PIRSF000137">
    <property type="entry name" value="Alcohol_oxidase"/>
    <property type="match status" value="1"/>
</dbReference>
<dbReference type="EMBL" id="CAJNRG010019143">
    <property type="protein sequence ID" value="CAF2269147.1"/>
    <property type="molecule type" value="Genomic_DNA"/>
</dbReference>
<keyword evidence="4 5" id="KW-0274">FAD</keyword>
<dbReference type="SUPFAM" id="SSF51905">
    <property type="entry name" value="FAD/NAD(P)-binding domain"/>
    <property type="match status" value="1"/>
</dbReference>
<evidence type="ECO:0000313" key="9">
    <source>
        <dbReference type="EMBL" id="CAF2072061.1"/>
    </source>
</evidence>
<dbReference type="SUPFAM" id="SSF54373">
    <property type="entry name" value="FAD-linked reductases, C-terminal domain"/>
    <property type="match status" value="1"/>
</dbReference>
<evidence type="ECO:0000259" key="6">
    <source>
        <dbReference type="PROSITE" id="PS00624"/>
    </source>
</evidence>
<dbReference type="InterPro" id="IPR036188">
    <property type="entry name" value="FAD/NAD-bd_sf"/>
</dbReference>
<dbReference type="PANTHER" id="PTHR11552">
    <property type="entry name" value="GLUCOSE-METHANOL-CHOLINE GMC OXIDOREDUCTASE"/>
    <property type="match status" value="1"/>
</dbReference>